<accession>Q4CAF5</accession>
<proteinExistence type="predicted"/>
<evidence type="ECO:0000313" key="3">
    <source>
        <dbReference type="Proteomes" id="UP000003922"/>
    </source>
</evidence>
<dbReference type="RefSeq" id="WP_007303292.1">
    <property type="nucleotide sequence ID" value="NZ_AADV02000001.1"/>
</dbReference>
<sequence>MTVITQKFTLEDYLAYDDGTETRYELVDGELIAMPTESPINNRIAIYLLTEFAKIISFKLICHKDTELVVSSNRVRLPDLMILSEELLTQIGGKRATITPEMSSPVLVVEVVSPGKRNQDRDYRYKRSEYATRGISEYWIIDPEKEQVNLLILVDGFYEETILKNSQPIVSSNFPDLSLTPENIFNATK</sequence>
<dbReference type="SUPFAM" id="SSF52980">
    <property type="entry name" value="Restriction endonuclease-like"/>
    <property type="match status" value="1"/>
</dbReference>
<name>Q4CAF5_CROWT</name>
<dbReference type="InterPro" id="IPR011335">
    <property type="entry name" value="Restrct_endonuc-II-like"/>
</dbReference>
<organism evidence="2 3">
    <name type="scientific">Crocosphaera watsonii WH 8501</name>
    <dbReference type="NCBI Taxonomy" id="165597"/>
    <lineage>
        <taxon>Bacteria</taxon>
        <taxon>Bacillati</taxon>
        <taxon>Cyanobacteriota</taxon>
        <taxon>Cyanophyceae</taxon>
        <taxon>Oscillatoriophycideae</taxon>
        <taxon>Chroococcales</taxon>
        <taxon>Aphanothecaceae</taxon>
        <taxon>Crocosphaera</taxon>
    </lineage>
</organism>
<dbReference type="KEGG" id="cwa:CwatDRAFT_6619"/>
<dbReference type="PANTHER" id="PTHR34107:SF2">
    <property type="entry name" value="SLL0888 PROTEIN"/>
    <property type="match status" value="1"/>
</dbReference>
<dbReference type="CDD" id="cd06260">
    <property type="entry name" value="DUF820-like"/>
    <property type="match status" value="1"/>
</dbReference>
<dbReference type="AlphaFoldDB" id="Q4CAF5"/>
<reference evidence="2" key="1">
    <citation type="submission" date="2004-02" db="EMBL/GenBank/DDBJ databases">
        <authorList>
            <consortium name="DOE Joint Genome Institute"/>
        </authorList>
    </citation>
    <scope>NUCLEOTIDE SEQUENCE [LARGE SCALE GENOMIC DNA]</scope>
    <source>
        <strain evidence="2">WH 8501</strain>
    </source>
</reference>
<evidence type="ECO:0000259" key="1">
    <source>
        <dbReference type="Pfam" id="PF05685"/>
    </source>
</evidence>
<dbReference type="InterPro" id="IPR012296">
    <property type="entry name" value="Nuclease_put_TT1808"/>
</dbReference>
<dbReference type="Proteomes" id="UP000003922">
    <property type="component" value="Unassembled WGS sequence"/>
</dbReference>
<dbReference type="Pfam" id="PF05685">
    <property type="entry name" value="Uma2"/>
    <property type="match status" value="1"/>
</dbReference>
<reference evidence="2" key="2">
    <citation type="submission" date="2005-06" db="EMBL/GenBank/DDBJ databases">
        <title>Sequencing of the draft genome and assembly of Crocosphaera watsonii WH 8501.</title>
        <authorList>
            <consortium name="US DOE Joint Genome Institute (JGI-PGF)"/>
            <person name="Copeland A."/>
            <person name="Lucas S."/>
            <person name="Lapidus A."/>
            <person name="Barry K."/>
            <person name="Detter C."/>
            <person name="Glavina T."/>
            <person name="Hammon N."/>
            <person name="Israni S."/>
            <person name="Pitluck S."/>
            <person name="Richardson P."/>
        </authorList>
    </citation>
    <scope>NUCLEOTIDE SEQUENCE [LARGE SCALE GENOMIC DNA]</scope>
    <source>
        <strain evidence="2">WH 8501</strain>
    </source>
</reference>
<protein>
    <recommendedName>
        <fullName evidence="1">Putative restriction endonuclease domain-containing protein</fullName>
    </recommendedName>
</protein>
<dbReference type="OrthoDB" id="428427at2"/>
<dbReference type="InterPro" id="IPR008538">
    <property type="entry name" value="Uma2"/>
</dbReference>
<reference evidence="2" key="3">
    <citation type="submission" date="2016-12" db="EMBL/GenBank/DDBJ databases">
        <title>Annotation of the draft genome assembly of Crocosphaera watsonii WH 8501.</title>
        <authorList>
            <consortium name="US DOE Joint Genome Institute (JGI-ORNL)"/>
            <person name="Larimer F."/>
            <person name="Land M."/>
        </authorList>
    </citation>
    <scope>NUCLEOTIDE SEQUENCE</scope>
    <source>
        <strain evidence="2">WH 8501</strain>
    </source>
</reference>
<comment type="caution">
    <text evidence="2">The sequence shown here is derived from an EMBL/GenBank/DDBJ whole genome shotgun (WGS) entry which is preliminary data.</text>
</comment>
<evidence type="ECO:0000313" key="2">
    <source>
        <dbReference type="EMBL" id="EAM52981.1"/>
    </source>
</evidence>
<dbReference type="EMBL" id="AADV02000001">
    <property type="protein sequence ID" value="EAM52981.1"/>
    <property type="molecule type" value="Genomic_DNA"/>
</dbReference>
<gene>
    <name evidence="2" type="ORF">CwatDRAFT_6619</name>
</gene>
<dbReference type="Gene3D" id="3.90.1570.10">
    <property type="entry name" value="tt1808, chain A"/>
    <property type="match status" value="1"/>
</dbReference>
<feature type="domain" description="Putative restriction endonuclease" evidence="1">
    <location>
        <begin position="10"/>
        <end position="180"/>
    </location>
</feature>
<dbReference type="PANTHER" id="PTHR34107">
    <property type="entry name" value="SLL0198 PROTEIN-RELATED"/>
    <property type="match status" value="1"/>
</dbReference>
<keyword evidence="3" id="KW-1185">Reference proteome</keyword>